<accession>A0A9P6C7X1</accession>
<evidence type="ECO:0000259" key="2">
    <source>
        <dbReference type="Pfam" id="PF08450"/>
    </source>
</evidence>
<evidence type="ECO:0000313" key="4">
    <source>
        <dbReference type="Proteomes" id="UP000807342"/>
    </source>
</evidence>
<keyword evidence="4" id="KW-1185">Reference proteome</keyword>
<evidence type="ECO:0000313" key="3">
    <source>
        <dbReference type="EMBL" id="KAF9451568.1"/>
    </source>
</evidence>
<comment type="caution">
    <text evidence="3">The sequence shown here is derived from an EMBL/GenBank/DDBJ whole genome shotgun (WGS) entry which is preliminary data.</text>
</comment>
<dbReference type="OrthoDB" id="423498at2759"/>
<dbReference type="EMBL" id="MU151083">
    <property type="protein sequence ID" value="KAF9451568.1"/>
    <property type="molecule type" value="Genomic_DNA"/>
</dbReference>
<protein>
    <submittedName>
        <fullName evidence="3">Calcium-dependent phosphotriesterase</fullName>
    </submittedName>
</protein>
<dbReference type="PANTHER" id="PTHR47064">
    <property type="entry name" value="PUTATIVE (AFU_ORTHOLOGUE AFUA_1G08990)-RELATED"/>
    <property type="match status" value="1"/>
</dbReference>
<feature type="domain" description="SMP-30/Gluconolactonase/LRE-like region" evidence="2">
    <location>
        <begin position="193"/>
        <end position="364"/>
    </location>
</feature>
<dbReference type="AlphaFoldDB" id="A0A9P6C7X1"/>
<sequence length="386" mass="41074">MVNTNKSAERASKLPSDLPPQSVFVDPASFAVLPKDGPFRTDANKVFNPTNTTPPFFQIFNTGFLSILGSTPSINVIATNPDFAFAHEAPIYVPETDEVFFCSNAGGPLGMSDINNNNKVFKISLAEAEAAMDANGGGDVNVTVTEVPLSDDIQMTNGGTGPFNGKLVFVNSGRGSLPPSVVLVDPKPPYTSKTLLNSYYGRQFDSLNDVKVHPGSGKLFFTDDYYGYINQFRPAPLMPGQVYCFDPDTSTVRVVATDFNKPNGIAFTGDGLTAYVSDTGFAGGTPTEPATIYAFDVDETTHAFKNRRVLAFADTGIPDGLQVDTEGNLFTGCGDGVHVLATDGTLLGKIFTGTLSANMVFAPPNRMVILAETKVFLAKIVAQGVV</sequence>
<evidence type="ECO:0000256" key="1">
    <source>
        <dbReference type="SAM" id="MobiDB-lite"/>
    </source>
</evidence>
<dbReference type="Pfam" id="PF08450">
    <property type="entry name" value="SGL"/>
    <property type="match status" value="1"/>
</dbReference>
<gene>
    <name evidence="3" type="ORF">P691DRAFT_773005</name>
</gene>
<dbReference type="Gene3D" id="2.120.10.30">
    <property type="entry name" value="TolB, C-terminal domain"/>
    <property type="match status" value="1"/>
</dbReference>
<dbReference type="Proteomes" id="UP000807342">
    <property type="component" value="Unassembled WGS sequence"/>
</dbReference>
<dbReference type="PANTHER" id="PTHR47064:SF2">
    <property type="entry name" value="SMP-30_GLUCONOLACTONASE_LRE-LIKE REGION DOMAIN-CONTAINING PROTEIN-RELATED"/>
    <property type="match status" value="1"/>
</dbReference>
<dbReference type="InterPro" id="IPR052988">
    <property type="entry name" value="Oryzine_lactonohydrolase"/>
</dbReference>
<organism evidence="3 4">
    <name type="scientific">Macrolepiota fuliginosa MF-IS2</name>
    <dbReference type="NCBI Taxonomy" id="1400762"/>
    <lineage>
        <taxon>Eukaryota</taxon>
        <taxon>Fungi</taxon>
        <taxon>Dikarya</taxon>
        <taxon>Basidiomycota</taxon>
        <taxon>Agaricomycotina</taxon>
        <taxon>Agaricomycetes</taxon>
        <taxon>Agaricomycetidae</taxon>
        <taxon>Agaricales</taxon>
        <taxon>Agaricineae</taxon>
        <taxon>Agaricaceae</taxon>
        <taxon>Macrolepiota</taxon>
    </lineage>
</organism>
<dbReference type="SUPFAM" id="SSF63829">
    <property type="entry name" value="Calcium-dependent phosphotriesterase"/>
    <property type="match status" value="1"/>
</dbReference>
<reference evidence="3" key="1">
    <citation type="submission" date="2020-11" db="EMBL/GenBank/DDBJ databases">
        <authorList>
            <consortium name="DOE Joint Genome Institute"/>
            <person name="Ahrendt S."/>
            <person name="Riley R."/>
            <person name="Andreopoulos W."/>
            <person name="Labutti K."/>
            <person name="Pangilinan J."/>
            <person name="Ruiz-Duenas F.J."/>
            <person name="Barrasa J.M."/>
            <person name="Sanchez-Garcia M."/>
            <person name="Camarero S."/>
            <person name="Miyauchi S."/>
            <person name="Serrano A."/>
            <person name="Linde D."/>
            <person name="Babiker R."/>
            <person name="Drula E."/>
            <person name="Ayuso-Fernandez I."/>
            <person name="Pacheco R."/>
            <person name="Padilla G."/>
            <person name="Ferreira P."/>
            <person name="Barriuso J."/>
            <person name="Kellner H."/>
            <person name="Castanera R."/>
            <person name="Alfaro M."/>
            <person name="Ramirez L."/>
            <person name="Pisabarro A.G."/>
            <person name="Kuo A."/>
            <person name="Tritt A."/>
            <person name="Lipzen A."/>
            <person name="He G."/>
            <person name="Yan M."/>
            <person name="Ng V."/>
            <person name="Cullen D."/>
            <person name="Martin F."/>
            <person name="Rosso M.-N."/>
            <person name="Henrissat B."/>
            <person name="Hibbett D."/>
            <person name="Martinez A.T."/>
            <person name="Grigoriev I.V."/>
        </authorList>
    </citation>
    <scope>NUCLEOTIDE SEQUENCE</scope>
    <source>
        <strain evidence="3">MF-IS2</strain>
    </source>
</reference>
<dbReference type="InterPro" id="IPR013658">
    <property type="entry name" value="SGL"/>
</dbReference>
<name>A0A9P6C7X1_9AGAR</name>
<proteinExistence type="predicted"/>
<feature type="region of interest" description="Disordered" evidence="1">
    <location>
        <begin position="1"/>
        <end position="20"/>
    </location>
</feature>
<dbReference type="InterPro" id="IPR011042">
    <property type="entry name" value="6-blade_b-propeller_TolB-like"/>
</dbReference>